<dbReference type="PANTHER" id="PTHR11735:SF6">
    <property type="entry name" value="TRNA N6-ADENOSINE THREONYLCARBAMOYLTRANSFERASE, MITOCHONDRIAL"/>
    <property type="match status" value="1"/>
</dbReference>
<dbReference type="Proteomes" id="UP001059893">
    <property type="component" value="Unassembled WGS sequence"/>
</dbReference>
<feature type="domain" description="Gcp-like" evidence="2">
    <location>
        <begin position="165"/>
        <end position="214"/>
    </location>
</feature>
<dbReference type="PROSITE" id="PS01016">
    <property type="entry name" value="GLYCOPROTEASE"/>
    <property type="match status" value="1"/>
</dbReference>
<dbReference type="InterPro" id="IPR000905">
    <property type="entry name" value="Gcp-like_dom"/>
</dbReference>
<feature type="domain" description="Gcp-like" evidence="2">
    <location>
        <begin position="399"/>
        <end position="523"/>
    </location>
</feature>
<comment type="caution">
    <text evidence="3">The sequence shown here is derived from an EMBL/GenBank/DDBJ whole genome shotgun (WGS) entry which is preliminary data.</text>
</comment>
<feature type="region of interest" description="Disordered" evidence="1">
    <location>
        <begin position="34"/>
        <end position="61"/>
    </location>
</feature>
<gene>
    <name evidence="3" type="ORF">MCOR33_004545</name>
</gene>
<dbReference type="InterPro" id="IPR017860">
    <property type="entry name" value="Peptidase_M22_CS"/>
</dbReference>
<protein>
    <recommendedName>
        <fullName evidence="2">Gcp-like domain-containing protein</fullName>
    </recommendedName>
</protein>
<dbReference type="Gene3D" id="3.30.420.40">
    <property type="match status" value="2"/>
</dbReference>
<keyword evidence="4" id="KW-1185">Reference proteome</keyword>
<evidence type="ECO:0000256" key="1">
    <source>
        <dbReference type="SAM" id="MobiDB-lite"/>
    </source>
</evidence>
<dbReference type="EMBL" id="JABSND010000067">
    <property type="protein sequence ID" value="KAI6299529.1"/>
    <property type="molecule type" value="Genomic_DNA"/>
</dbReference>
<evidence type="ECO:0000313" key="4">
    <source>
        <dbReference type="Proteomes" id="UP001059893"/>
    </source>
</evidence>
<proteinExistence type="predicted"/>
<dbReference type="PANTHER" id="PTHR11735">
    <property type="entry name" value="TRNA N6-ADENOSINE THREONYLCARBAMOYLTRANSFERASE"/>
    <property type="match status" value="1"/>
</dbReference>
<feature type="region of interest" description="Disordered" evidence="1">
    <location>
        <begin position="241"/>
        <end position="262"/>
    </location>
</feature>
<reference evidence="3" key="1">
    <citation type="submission" date="2021-01" db="EMBL/GenBank/DDBJ databases">
        <title>Deciphering the adaptive evolutionary patterns associated with biogeogrpahic diversity in the finger millet blast pathogen Magnaporthe oryzae in Eastern Africa.</title>
        <authorList>
            <person name="Onyema G."/>
            <person name="Shittu T.A."/>
            <person name="Dodsworth S."/>
            <person name="Devilliers S."/>
            <person name="Muthumeenakshi S."/>
            <person name="Sreenivasaprasad S."/>
        </authorList>
    </citation>
    <scope>NUCLEOTIDE SEQUENCE</scope>
    <source>
        <strain evidence="3">D15/s37</strain>
    </source>
</reference>
<dbReference type="SUPFAM" id="SSF53067">
    <property type="entry name" value="Actin-like ATPase domain"/>
    <property type="match status" value="2"/>
</dbReference>
<accession>A0ABQ8NMV1</accession>
<dbReference type="InterPro" id="IPR043129">
    <property type="entry name" value="ATPase_NBD"/>
</dbReference>
<dbReference type="Pfam" id="PF00814">
    <property type="entry name" value="TsaD"/>
    <property type="match status" value="2"/>
</dbReference>
<sequence>MNAIRMLSRRRPLLTSHGSRRLLDVATRSRQPARFAFVGSSTPETETGSSSSDSSPGTKFTPRETLLTLAIETSCDDTCVALVEKERGPGGAARVLFHQRATADNSMFGGINPLPTLESHTALLAKMVRSAVNALPQDAATGNSSFSTAFTRSKPDSSIPRRLPDFVSVTRGPGMAAALSVGLSTAKGLAVAWKVPLVGVHHMQAHLLTPRLMSAMRKPFYEWEKERAALTREAFVSEKEEKSGSLKKARSSQSDPKAQDPKEYDWPRYPFFTLLVSGGHTMLMRSKNLVQHSTVAEVEGFAAGDALDKCARAILPPKYQGKTSSFGQLLEEFVFPKNLKDYSSVYRAPRNRAEHSSTVSPRRRVLMDRAAERRSPLNIIYTEENGPRYPWALKPMMAESREMKYAFGGLLDQVLRIVKERTAAGAFDLEERRVLGYETMRIMFEHLASRVVLSLTSYRDSSRKKNPGQGPTAARLLMSGGVASNKFLRYVVRSMLEAYHFNPVQVIGPPPHLCVDNAAMIGWAGLEMFEEGFTTDLGVLPKKKWSLDHKVEGGILGSGNSPTSPYDGWIHNSMPTVKDDKMANVVNVIGHRQKDD</sequence>
<evidence type="ECO:0000313" key="3">
    <source>
        <dbReference type="EMBL" id="KAI6299529.1"/>
    </source>
</evidence>
<evidence type="ECO:0000259" key="2">
    <source>
        <dbReference type="Pfam" id="PF00814"/>
    </source>
</evidence>
<organism evidence="3 4">
    <name type="scientific">Pyricularia grisea</name>
    <name type="common">Crabgrass-specific blast fungus</name>
    <name type="synonym">Magnaporthe grisea</name>
    <dbReference type="NCBI Taxonomy" id="148305"/>
    <lineage>
        <taxon>Eukaryota</taxon>
        <taxon>Fungi</taxon>
        <taxon>Dikarya</taxon>
        <taxon>Ascomycota</taxon>
        <taxon>Pezizomycotina</taxon>
        <taxon>Sordariomycetes</taxon>
        <taxon>Sordariomycetidae</taxon>
        <taxon>Magnaporthales</taxon>
        <taxon>Pyriculariaceae</taxon>
        <taxon>Pyricularia</taxon>
    </lineage>
</organism>
<name>A0ABQ8NMV1_PYRGI</name>
<feature type="compositionally biased region" description="Low complexity" evidence="1">
    <location>
        <begin position="39"/>
        <end position="58"/>
    </location>
</feature>